<evidence type="ECO:0000313" key="2">
    <source>
        <dbReference type="EMBL" id="EHI70874.1"/>
    </source>
</evidence>
<dbReference type="AlphaFoldDB" id="G5JZV1"/>
<dbReference type="OrthoDB" id="2221492at2"/>
<accession>G5JZV1</accession>
<feature type="transmembrane region" description="Helical" evidence="1">
    <location>
        <begin position="126"/>
        <end position="143"/>
    </location>
</feature>
<reference evidence="2 3" key="1">
    <citation type="journal article" date="2014" name="Int. J. Syst. Evol. Microbiol.">
        <title>Phylogenomics and the dynamic genome evolution of the genus Streptococcus.</title>
        <authorList>
            <consortium name="The Broad Institute Genome Sequencing Platform"/>
            <person name="Richards V.P."/>
            <person name="Palmer S.R."/>
            <person name="Pavinski Bitar P.D."/>
            <person name="Qin X."/>
            <person name="Weinstock G.M."/>
            <person name="Highlander S.K."/>
            <person name="Town C.D."/>
            <person name="Burne R.A."/>
            <person name="Stanhope M.J."/>
        </authorList>
    </citation>
    <scope>NUCLEOTIDE SEQUENCE [LARGE SCALE GENOMIC DNA]</scope>
    <source>
        <strain evidence="2 3">707-05</strain>
    </source>
</reference>
<dbReference type="RefSeq" id="WP_008087194.1">
    <property type="nucleotide sequence ID" value="NZ_AEUX02000001.1"/>
</dbReference>
<protein>
    <recommendedName>
        <fullName evidence="4">DUF2127 domain-containing protein</fullName>
    </recommendedName>
</protein>
<keyword evidence="1" id="KW-1133">Transmembrane helix</keyword>
<keyword evidence="1" id="KW-0812">Transmembrane</keyword>
<keyword evidence="1" id="KW-0472">Membrane</keyword>
<sequence>MISYEKVRQALKTSTIVIIVLDILGIVFSLFGFAGMAFFYTQLKNPDFRSQFPAEDLANVEAAFSPFSIFIIVLNLIATIAIMVLCFKNLSKLKHSLPVSTLPYLLGIILSILSVIQMFATTFTTLGFVLNLAQLALYGFAFYKAKTLNDRKEDVDTDHAIL</sequence>
<dbReference type="EMBL" id="AEUX02000001">
    <property type="protein sequence ID" value="EHI70874.1"/>
    <property type="molecule type" value="Genomic_DNA"/>
</dbReference>
<feature type="transmembrane region" description="Helical" evidence="1">
    <location>
        <begin position="16"/>
        <end position="43"/>
    </location>
</feature>
<dbReference type="STRING" id="764299.STRIC_0815"/>
<evidence type="ECO:0000313" key="3">
    <source>
        <dbReference type="Proteomes" id="UP000003330"/>
    </source>
</evidence>
<dbReference type="Proteomes" id="UP000003330">
    <property type="component" value="Unassembled WGS sequence"/>
</dbReference>
<name>G5JZV1_9STRE</name>
<comment type="caution">
    <text evidence="2">The sequence shown here is derived from an EMBL/GenBank/DDBJ whole genome shotgun (WGS) entry which is preliminary data.</text>
</comment>
<evidence type="ECO:0000256" key="1">
    <source>
        <dbReference type="SAM" id="Phobius"/>
    </source>
</evidence>
<evidence type="ECO:0008006" key="4">
    <source>
        <dbReference type="Google" id="ProtNLM"/>
    </source>
</evidence>
<proteinExistence type="predicted"/>
<organism evidence="2 3">
    <name type="scientific">Streptococcus ictaluri 707-05</name>
    <dbReference type="NCBI Taxonomy" id="764299"/>
    <lineage>
        <taxon>Bacteria</taxon>
        <taxon>Bacillati</taxon>
        <taxon>Bacillota</taxon>
        <taxon>Bacilli</taxon>
        <taxon>Lactobacillales</taxon>
        <taxon>Streptococcaceae</taxon>
        <taxon>Streptococcus</taxon>
    </lineage>
</organism>
<feature type="transmembrane region" description="Helical" evidence="1">
    <location>
        <begin position="63"/>
        <end position="87"/>
    </location>
</feature>
<gene>
    <name evidence="2" type="ORF">STRIC_0815</name>
</gene>
<keyword evidence="3" id="KW-1185">Reference proteome</keyword>
<feature type="transmembrane region" description="Helical" evidence="1">
    <location>
        <begin position="99"/>
        <end position="120"/>
    </location>
</feature>